<reference evidence="3" key="1">
    <citation type="submission" date="2022-11" db="UniProtKB">
        <authorList>
            <consortium name="WormBaseParasite"/>
        </authorList>
    </citation>
    <scope>IDENTIFICATION</scope>
</reference>
<feature type="region of interest" description="Disordered" evidence="1">
    <location>
        <begin position="87"/>
        <end position="106"/>
    </location>
</feature>
<dbReference type="WBParaSite" id="nRc.2.0.1.t47652-RA">
    <property type="protein sequence ID" value="nRc.2.0.1.t47652-RA"/>
    <property type="gene ID" value="nRc.2.0.1.g47652"/>
</dbReference>
<evidence type="ECO:0000256" key="1">
    <source>
        <dbReference type="SAM" id="MobiDB-lite"/>
    </source>
</evidence>
<dbReference type="AlphaFoldDB" id="A0A915L9Z1"/>
<name>A0A915L9Z1_ROMCU</name>
<accession>A0A915L9Z1</accession>
<evidence type="ECO:0000313" key="3">
    <source>
        <dbReference type="WBParaSite" id="nRc.2.0.1.t47652-RA"/>
    </source>
</evidence>
<feature type="compositionally biased region" description="Low complexity" evidence="1">
    <location>
        <begin position="235"/>
        <end position="245"/>
    </location>
</feature>
<feature type="region of interest" description="Disordered" evidence="1">
    <location>
        <begin position="141"/>
        <end position="263"/>
    </location>
</feature>
<organism evidence="2 3">
    <name type="scientific">Romanomermis culicivorax</name>
    <name type="common">Nematode worm</name>
    <dbReference type="NCBI Taxonomy" id="13658"/>
    <lineage>
        <taxon>Eukaryota</taxon>
        <taxon>Metazoa</taxon>
        <taxon>Ecdysozoa</taxon>
        <taxon>Nematoda</taxon>
        <taxon>Enoplea</taxon>
        <taxon>Dorylaimia</taxon>
        <taxon>Mermithida</taxon>
        <taxon>Mermithoidea</taxon>
        <taxon>Mermithidae</taxon>
        <taxon>Romanomermis</taxon>
    </lineage>
</organism>
<feature type="compositionally biased region" description="Polar residues" evidence="1">
    <location>
        <begin position="144"/>
        <end position="156"/>
    </location>
</feature>
<feature type="compositionally biased region" description="Low complexity" evidence="1">
    <location>
        <begin position="159"/>
        <end position="183"/>
    </location>
</feature>
<sequence length="263" mass="28623">SITVKEAHFKAHPDWKWCNKERKKSASRRPDFYADVQNDINLEKSADFSSKNDDFDDEIVEIQRKFSATAAAAANLQCSEKMPDFDSDVEEEAKIKTNENQAPPLFRTNQIVAPRQCFAPPSSLNFPASTNQIRGAASICGKSSAFSRPSPSNQKQHAPHISAPPISAPPYFSTNETPPSTETPLHDDAFVLAPTPAQLGVAPGQTKRGGSTAGSSGVVEEDVKVPLTEPLTIKTTSTETSSVEVDCSPASRRLFKRQDDSMD</sequence>
<keyword evidence="2" id="KW-1185">Reference proteome</keyword>
<dbReference type="Proteomes" id="UP000887565">
    <property type="component" value="Unplaced"/>
</dbReference>
<proteinExistence type="predicted"/>
<evidence type="ECO:0000313" key="2">
    <source>
        <dbReference type="Proteomes" id="UP000887565"/>
    </source>
</evidence>
<protein>
    <submittedName>
        <fullName evidence="3">Uncharacterized protein</fullName>
    </submittedName>
</protein>